<evidence type="ECO:0000313" key="8">
    <source>
        <dbReference type="Proteomes" id="UP000005237"/>
    </source>
</evidence>
<dbReference type="InterPro" id="IPR032028">
    <property type="entry name" value="CSTF1_dimer"/>
</dbReference>
<dbReference type="Pfam" id="PF16699">
    <property type="entry name" value="CSTF1_dimer"/>
    <property type="match status" value="1"/>
</dbReference>
<sequence length="219" mass="24545">MKPDIKDREYMYRLIIGQLFYDGHQQIAVNLANTLGCSAPAPPPSDKLFRLVSIAKQFVEESDYNGDDNKANLFETISSGLDLEYDADVQPTSPELSEYETVYMTLHKAACRASAFNLDGSLVATGSADCSIKIMDVERILARDKEHRDRDNENGPDAHHPVIRTLYDHVDDVNTVVFHPRDAILISGSNDKTVKLFDFSKTAVKRSMKSLVVCYLNIL</sequence>
<reference evidence="7" key="2">
    <citation type="submission" date="2022-06" db="UniProtKB">
        <authorList>
            <consortium name="EnsemblMetazoa"/>
        </authorList>
    </citation>
    <scope>IDENTIFICATION</scope>
    <source>
        <strain evidence="7">DF5081</strain>
    </source>
</reference>
<organism evidence="7 8">
    <name type="scientific">Caenorhabditis japonica</name>
    <dbReference type="NCBI Taxonomy" id="281687"/>
    <lineage>
        <taxon>Eukaryota</taxon>
        <taxon>Metazoa</taxon>
        <taxon>Ecdysozoa</taxon>
        <taxon>Nematoda</taxon>
        <taxon>Chromadorea</taxon>
        <taxon>Rhabditida</taxon>
        <taxon>Rhabditina</taxon>
        <taxon>Rhabditomorpha</taxon>
        <taxon>Rhabditoidea</taxon>
        <taxon>Rhabditidae</taxon>
        <taxon>Peloderinae</taxon>
        <taxon>Caenorhabditis</taxon>
    </lineage>
</organism>
<dbReference type="PANTHER" id="PTHR44133">
    <property type="entry name" value="CLEAVAGE STIMULATION FACTOR SUBUNIT 1"/>
    <property type="match status" value="1"/>
</dbReference>
<evidence type="ECO:0000256" key="4">
    <source>
        <dbReference type="ARBA" id="ARBA00029851"/>
    </source>
</evidence>
<accession>A0A8R1ICH0</accession>
<dbReference type="EnsemblMetazoa" id="CJA32022.1">
    <property type="protein sequence ID" value="CJA32022.1"/>
    <property type="gene ID" value="WBGene00207869"/>
</dbReference>
<dbReference type="Pfam" id="PF00400">
    <property type="entry name" value="WD40"/>
    <property type="match status" value="2"/>
</dbReference>
<dbReference type="InterPro" id="IPR038184">
    <property type="entry name" value="CSTF1_dimer_sf"/>
</dbReference>
<proteinExistence type="predicted"/>
<feature type="repeat" description="WD" evidence="5">
    <location>
        <begin position="166"/>
        <end position="207"/>
    </location>
</feature>
<dbReference type="PANTHER" id="PTHR44133:SF2">
    <property type="entry name" value="CLEAVAGE STIMULATION FACTOR SUBUNIT 1"/>
    <property type="match status" value="1"/>
</dbReference>
<dbReference type="InterPro" id="IPR001680">
    <property type="entry name" value="WD40_rpt"/>
</dbReference>
<dbReference type="SUPFAM" id="SSF50978">
    <property type="entry name" value="WD40 repeat-like"/>
    <property type="match status" value="1"/>
</dbReference>
<dbReference type="GO" id="GO:0031124">
    <property type="term" value="P:mRNA 3'-end processing"/>
    <property type="evidence" value="ECO:0007669"/>
    <property type="project" value="InterPro"/>
</dbReference>
<evidence type="ECO:0000256" key="3">
    <source>
        <dbReference type="ARBA" id="ARBA00023242"/>
    </source>
</evidence>
<dbReference type="Gene3D" id="2.130.10.10">
    <property type="entry name" value="YVTN repeat-like/Quinoprotein amine dehydrogenase"/>
    <property type="match status" value="1"/>
</dbReference>
<evidence type="ECO:0000256" key="5">
    <source>
        <dbReference type="PROSITE-ProRule" id="PRU00221"/>
    </source>
</evidence>
<reference evidence="8" key="1">
    <citation type="submission" date="2010-08" db="EMBL/GenBank/DDBJ databases">
        <authorList>
            <consortium name="Caenorhabditis japonica Sequencing Consortium"/>
            <person name="Wilson R.K."/>
        </authorList>
    </citation>
    <scope>NUCLEOTIDE SEQUENCE [LARGE SCALE GENOMIC DNA]</scope>
    <source>
        <strain evidence="8">DF5081</strain>
    </source>
</reference>
<evidence type="ECO:0000313" key="7">
    <source>
        <dbReference type="EnsemblMetazoa" id="CJA32022.1"/>
    </source>
</evidence>
<evidence type="ECO:0000256" key="1">
    <source>
        <dbReference type="ARBA" id="ARBA00004123"/>
    </source>
</evidence>
<comment type="subcellular location">
    <subcellularLocation>
        <location evidence="1">Nucleus</location>
    </subcellularLocation>
</comment>
<dbReference type="GO" id="GO:0005848">
    <property type="term" value="C:mRNA cleavage stimulating factor complex"/>
    <property type="evidence" value="ECO:0007669"/>
    <property type="project" value="InterPro"/>
</dbReference>
<dbReference type="InterPro" id="IPR015943">
    <property type="entry name" value="WD40/YVTN_repeat-like_dom_sf"/>
</dbReference>
<dbReference type="GO" id="GO:0003723">
    <property type="term" value="F:RNA binding"/>
    <property type="evidence" value="ECO:0007669"/>
    <property type="project" value="TreeGrafter"/>
</dbReference>
<protein>
    <recommendedName>
        <fullName evidence="4">Cleavage stimulation factor 50 kDa subunit</fullName>
    </recommendedName>
</protein>
<dbReference type="InterPro" id="IPR036322">
    <property type="entry name" value="WD40_repeat_dom_sf"/>
</dbReference>
<evidence type="ECO:0000256" key="2">
    <source>
        <dbReference type="ARBA" id="ARBA00022664"/>
    </source>
</evidence>
<dbReference type="SMART" id="SM00320">
    <property type="entry name" value="WD40"/>
    <property type="match status" value="2"/>
</dbReference>
<evidence type="ECO:0000259" key="6">
    <source>
        <dbReference type="Pfam" id="PF16699"/>
    </source>
</evidence>
<dbReference type="FunFam" id="1.20.960.50:FF:000001">
    <property type="entry name" value="Cleavage stimulation factor subunit 1"/>
    <property type="match status" value="1"/>
</dbReference>
<name>A0A8R1ICH0_CAEJA</name>
<keyword evidence="5" id="KW-0853">WD repeat</keyword>
<dbReference type="Proteomes" id="UP000005237">
    <property type="component" value="Unassembled WGS sequence"/>
</dbReference>
<dbReference type="InterPro" id="IPR044633">
    <property type="entry name" value="CstF1-like"/>
</dbReference>
<dbReference type="PROSITE" id="PS50294">
    <property type="entry name" value="WD_REPEATS_REGION"/>
    <property type="match status" value="1"/>
</dbReference>
<dbReference type="Gene3D" id="1.20.960.50">
    <property type="entry name" value="Cleavage stimulation factor subunit 1, dimerisation domain"/>
    <property type="match status" value="1"/>
</dbReference>
<feature type="domain" description="Cleavage stimulation factor subunit 1 dimerisation" evidence="6">
    <location>
        <begin position="4"/>
        <end position="59"/>
    </location>
</feature>
<keyword evidence="8" id="KW-1185">Reference proteome</keyword>
<dbReference type="PROSITE" id="PS50082">
    <property type="entry name" value="WD_REPEATS_2"/>
    <property type="match status" value="1"/>
</dbReference>
<keyword evidence="3" id="KW-0539">Nucleus</keyword>
<keyword evidence="2" id="KW-0507">mRNA processing</keyword>
<dbReference type="AlphaFoldDB" id="A0A8R1ICH0"/>